<proteinExistence type="predicted"/>
<evidence type="ECO:0000256" key="2">
    <source>
        <dbReference type="ARBA" id="ARBA00022692"/>
    </source>
</evidence>
<dbReference type="Proteomes" id="UP000070444">
    <property type="component" value="Unassembled WGS sequence"/>
</dbReference>
<feature type="transmembrane region" description="Helical" evidence="5">
    <location>
        <begin position="14"/>
        <end position="32"/>
    </location>
</feature>
<evidence type="ECO:0000313" key="7">
    <source>
        <dbReference type="Proteomes" id="UP000070444"/>
    </source>
</evidence>
<feature type="transmembrane region" description="Helical" evidence="5">
    <location>
        <begin position="84"/>
        <end position="104"/>
    </location>
</feature>
<evidence type="ECO:0000256" key="3">
    <source>
        <dbReference type="ARBA" id="ARBA00022989"/>
    </source>
</evidence>
<feature type="transmembrane region" description="Helical" evidence="5">
    <location>
        <begin position="219"/>
        <end position="239"/>
    </location>
</feature>
<comment type="subcellular location">
    <subcellularLocation>
        <location evidence="1">Membrane</location>
        <topology evidence="1">Multi-pass membrane protein</topology>
    </subcellularLocation>
</comment>
<dbReference type="PANTHER" id="PTHR23112">
    <property type="entry name" value="G PROTEIN-COUPLED RECEPTOR 157-RELATED"/>
    <property type="match status" value="1"/>
</dbReference>
<evidence type="ECO:0008006" key="8">
    <source>
        <dbReference type="Google" id="ProtNLM"/>
    </source>
</evidence>
<accession>A0A137PFC7</accession>
<dbReference type="GO" id="GO:0004930">
    <property type="term" value="F:G protein-coupled receptor activity"/>
    <property type="evidence" value="ECO:0007669"/>
    <property type="project" value="TreeGrafter"/>
</dbReference>
<protein>
    <recommendedName>
        <fullName evidence="8">G-protein coupled receptors family 1 profile domain-containing protein</fullName>
    </recommendedName>
</protein>
<keyword evidence="4 5" id="KW-0472">Membrane</keyword>
<dbReference type="Gene3D" id="1.20.1070.10">
    <property type="entry name" value="Rhodopsin 7-helix transmembrane proteins"/>
    <property type="match status" value="1"/>
</dbReference>
<organism evidence="6 7">
    <name type="scientific">Conidiobolus coronatus (strain ATCC 28846 / CBS 209.66 / NRRL 28638)</name>
    <name type="common">Delacroixia coronata</name>
    <dbReference type="NCBI Taxonomy" id="796925"/>
    <lineage>
        <taxon>Eukaryota</taxon>
        <taxon>Fungi</taxon>
        <taxon>Fungi incertae sedis</taxon>
        <taxon>Zoopagomycota</taxon>
        <taxon>Entomophthoromycotina</taxon>
        <taxon>Entomophthoromycetes</taxon>
        <taxon>Entomophthorales</taxon>
        <taxon>Ancylistaceae</taxon>
        <taxon>Conidiobolus</taxon>
    </lineage>
</organism>
<feature type="transmembrane region" description="Helical" evidence="5">
    <location>
        <begin position="245"/>
        <end position="270"/>
    </location>
</feature>
<feature type="transmembrane region" description="Helical" evidence="5">
    <location>
        <begin position="44"/>
        <end position="64"/>
    </location>
</feature>
<reference evidence="6 7" key="1">
    <citation type="journal article" date="2015" name="Genome Biol. Evol.">
        <title>Phylogenomic analyses indicate that early fungi evolved digesting cell walls of algal ancestors of land plants.</title>
        <authorList>
            <person name="Chang Y."/>
            <person name="Wang S."/>
            <person name="Sekimoto S."/>
            <person name="Aerts A.L."/>
            <person name="Choi C."/>
            <person name="Clum A."/>
            <person name="LaButti K.M."/>
            <person name="Lindquist E.A."/>
            <person name="Yee Ngan C."/>
            <person name="Ohm R.A."/>
            <person name="Salamov A.A."/>
            <person name="Grigoriev I.V."/>
            <person name="Spatafora J.W."/>
            <person name="Berbee M.L."/>
        </authorList>
    </citation>
    <scope>NUCLEOTIDE SEQUENCE [LARGE SCALE GENOMIC DNA]</scope>
    <source>
        <strain evidence="6 7">NRRL 28638</strain>
    </source>
</reference>
<feature type="transmembrane region" description="Helical" evidence="5">
    <location>
        <begin position="116"/>
        <end position="136"/>
    </location>
</feature>
<dbReference type="EMBL" id="KQ964432">
    <property type="protein sequence ID" value="KXN73706.1"/>
    <property type="molecule type" value="Genomic_DNA"/>
</dbReference>
<evidence type="ECO:0000256" key="1">
    <source>
        <dbReference type="ARBA" id="ARBA00004141"/>
    </source>
</evidence>
<sequence length="311" mass="35074">MSINDKINLVIQPIGMFCAILVLISIIGLAIINKELANRMTVRLIAAIAFADILAHIGQIYASANEWLTPGSQLCAFVNGFRVFSRTFYDFTNIAICFHLYRSLVLLKKSTWRFELYTWIVTVVMVIIFTVMYWSFGGFTGKENKFVCIPGADGKIMSKVFRLMLGFTDLLTALIGIFTAIIGRRSLKYWIATYAQSRSYKGEDPETFKRDRMKMAERAFLYPLATCITLPIEAIFLIFAAFDHFLIQLTIAKNVTLGLSGLLTGLAFAVDPATHKAFREAYFLIKLNTMCCQKVQNNTSDSTINIHLANK</sequence>
<dbReference type="AlphaFoldDB" id="A0A137PFC7"/>
<dbReference type="GO" id="GO:0005886">
    <property type="term" value="C:plasma membrane"/>
    <property type="evidence" value="ECO:0007669"/>
    <property type="project" value="TreeGrafter"/>
</dbReference>
<evidence type="ECO:0000313" key="6">
    <source>
        <dbReference type="EMBL" id="KXN73706.1"/>
    </source>
</evidence>
<dbReference type="PANTHER" id="PTHR23112:SF0">
    <property type="entry name" value="TRANSMEMBRANE PROTEIN 116"/>
    <property type="match status" value="1"/>
</dbReference>
<keyword evidence="7" id="KW-1185">Reference proteome</keyword>
<dbReference type="GO" id="GO:0007189">
    <property type="term" value="P:adenylate cyclase-activating G protein-coupled receptor signaling pathway"/>
    <property type="evidence" value="ECO:0007669"/>
    <property type="project" value="TreeGrafter"/>
</dbReference>
<keyword evidence="3 5" id="KW-1133">Transmembrane helix</keyword>
<gene>
    <name evidence="6" type="ORF">CONCODRAFT_3262</name>
</gene>
<evidence type="ECO:0000256" key="5">
    <source>
        <dbReference type="SAM" id="Phobius"/>
    </source>
</evidence>
<keyword evidence="2 5" id="KW-0812">Transmembrane</keyword>
<feature type="transmembrane region" description="Helical" evidence="5">
    <location>
        <begin position="160"/>
        <end position="182"/>
    </location>
</feature>
<evidence type="ECO:0000256" key="4">
    <source>
        <dbReference type="ARBA" id="ARBA00023136"/>
    </source>
</evidence>
<name>A0A137PFC7_CONC2</name>